<dbReference type="Proteomes" id="UP000183945">
    <property type="component" value="Unassembled WGS sequence"/>
</dbReference>
<protein>
    <submittedName>
        <fullName evidence="1">Uncharacterized protein</fullName>
    </submittedName>
</protein>
<keyword evidence="2" id="KW-1185">Reference proteome</keyword>
<name>A0A1M5E6P2_SALEC</name>
<dbReference type="AlphaFoldDB" id="A0A1M5E6P2"/>
<proteinExistence type="predicted"/>
<dbReference type="EMBL" id="FQVT01000002">
    <property type="protein sequence ID" value="SHF74835.1"/>
    <property type="molecule type" value="Genomic_DNA"/>
</dbReference>
<organism evidence="1 2">
    <name type="scientific">Salegentibacter echinorum</name>
    <dbReference type="NCBI Taxonomy" id="1073325"/>
    <lineage>
        <taxon>Bacteria</taxon>
        <taxon>Pseudomonadati</taxon>
        <taxon>Bacteroidota</taxon>
        <taxon>Flavobacteriia</taxon>
        <taxon>Flavobacteriales</taxon>
        <taxon>Flavobacteriaceae</taxon>
        <taxon>Salegentibacter</taxon>
    </lineage>
</organism>
<evidence type="ECO:0000313" key="2">
    <source>
        <dbReference type="Proteomes" id="UP000183945"/>
    </source>
</evidence>
<evidence type="ECO:0000313" key="1">
    <source>
        <dbReference type="EMBL" id="SHF74835.1"/>
    </source>
</evidence>
<sequence>MAFNTSNYALTSYENHYDNGQIRLTTKTKDQNKMVFFFHIGETLT</sequence>
<reference evidence="2" key="1">
    <citation type="submission" date="2016-11" db="EMBL/GenBank/DDBJ databases">
        <authorList>
            <person name="Varghese N."/>
            <person name="Submissions S."/>
        </authorList>
    </citation>
    <scope>NUCLEOTIDE SEQUENCE [LARGE SCALE GENOMIC DNA]</scope>
    <source>
        <strain evidence="2">DSM 24579</strain>
    </source>
</reference>
<accession>A0A1M5E6P2</accession>
<gene>
    <name evidence="1" type="ORF">SAMN05444483_102254</name>
</gene>